<dbReference type="InterPro" id="IPR020903">
    <property type="entry name" value="ENaC_CS"/>
</dbReference>
<evidence type="ECO:0000256" key="13">
    <source>
        <dbReference type="ARBA" id="ARBA00023303"/>
    </source>
</evidence>
<keyword evidence="9" id="KW-0472">Membrane</keyword>
<evidence type="ECO:0000256" key="10">
    <source>
        <dbReference type="ARBA" id="ARBA00023157"/>
    </source>
</evidence>
<dbReference type="Pfam" id="PF00858">
    <property type="entry name" value="ASC"/>
    <property type="match status" value="1"/>
</dbReference>
<dbReference type="FunFam" id="1.10.287.770:FF:000001">
    <property type="entry name" value="Acid-sensing ion channel subunit 1"/>
    <property type="match status" value="1"/>
</dbReference>
<comment type="subcellular location">
    <subcellularLocation>
        <location evidence="1">Cell membrane</location>
        <topology evidence="1">Multi-pass membrane protein</topology>
    </subcellularLocation>
</comment>
<keyword evidence="3 16" id="KW-0894">Sodium channel</keyword>
<comment type="subunit">
    <text evidence="15">Homotrimer. Heterotrimer; with other ASIC proteins producing functional channels.</text>
</comment>
<name>A0A3Q1EIY7_9TELE</name>
<dbReference type="Ensembl" id="ENSAPOT00000010033.1">
    <property type="protein sequence ID" value="ENSAPOP00000004441.1"/>
    <property type="gene ID" value="ENSAPOG00000006339.1"/>
</dbReference>
<evidence type="ECO:0000256" key="1">
    <source>
        <dbReference type="ARBA" id="ARBA00004651"/>
    </source>
</evidence>
<dbReference type="PROSITE" id="PS01206">
    <property type="entry name" value="ASC"/>
    <property type="match status" value="1"/>
</dbReference>
<sequence>MGNGLEIMLDIQQDEYLPIWRETNETSLEAGIRVQIHSQDEPPYIHQLGFGVSPGFQTFVSCQEQRLTYLPQPWGNCRSTSKEKFPGYDTYSISACRLLCETNEVLRVCKCRMVHMPDGPGCVDGSHPLCACLHLEMNDNGDTCPCETPCNLTRYGKELSMVKIPSKGSARYLSRKYDKSEDYIRDNFLVLDIFFEALNYETIEQKKAYDVAGLLGKICMGLFIGASILTVLEILDYIYEVIKHRLQRLLRPQKEEKKNKQQTSTVATVGLEEMKAKVQHTLNCNK</sequence>
<keyword evidence="10" id="KW-1015">Disulfide bond</keyword>
<keyword evidence="11" id="KW-0325">Glycoprotein</keyword>
<keyword evidence="4" id="KW-1003">Cell membrane</keyword>
<dbReference type="Gene3D" id="2.60.470.10">
    <property type="entry name" value="Acid-sensing ion channels like domains"/>
    <property type="match status" value="1"/>
</dbReference>
<keyword evidence="5 16" id="KW-0812">Transmembrane</keyword>
<evidence type="ECO:0000256" key="8">
    <source>
        <dbReference type="ARBA" id="ARBA00023065"/>
    </source>
</evidence>
<dbReference type="Gene3D" id="1.10.3590.10">
    <property type="entry name" value="acid-sensing ion channel 1 domain"/>
    <property type="match status" value="1"/>
</dbReference>
<keyword evidence="8 16" id="KW-0406">Ion transport</keyword>
<evidence type="ECO:0000256" key="15">
    <source>
        <dbReference type="ARBA" id="ARBA00064603"/>
    </source>
</evidence>
<organism evidence="17 18">
    <name type="scientific">Acanthochromis polyacanthus</name>
    <name type="common">spiny chromis</name>
    <dbReference type="NCBI Taxonomy" id="80966"/>
    <lineage>
        <taxon>Eukaryota</taxon>
        <taxon>Metazoa</taxon>
        <taxon>Chordata</taxon>
        <taxon>Craniata</taxon>
        <taxon>Vertebrata</taxon>
        <taxon>Euteleostomi</taxon>
        <taxon>Actinopterygii</taxon>
        <taxon>Neopterygii</taxon>
        <taxon>Teleostei</taxon>
        <taxon>Neoteleostei</taxon>
        <taxon>Acanthomorphata</taxon>
        <taxon>Ovalentaria</taxon>
        <taxon>Pomacentridae</taxon>
        <taxon>Acanthochromis</taxon>
    </lineage>
</organism>
<dbReference type="PANTHER" id="PTHR11690">
    <property type="entry name" value="AMILORIDE-SENSITIVE SODIUM CHANNEL-RELATED"/>
    <property type="match status" value="1"/>
</dbReference>
<evidence type="ECO:0000313" key="17">
    <source>
        <dbReference type="Ensembl" id="ENSAPOP00000004441.1"/>
    </source>
</evidence>
<reference evidence="17" key="1">
    <citation type="submission" date="2025-08" db="UniProtKB">
        <authorList>
            <consortium name="Ensembl"/>
        </authorList>
    </citation>
    <scope>IDENTIFICATION</scope>
</reference>
<evidence type="ECO:0000256" key="7">
    <source>
        <dbReference type="ARBA" id="ARBA00023053"/>
    </source>
</evidence>
<keyword evidence="2 16" id="KW-0813">Transport</keyword>
<dbReference type="GeneTree" id="ENSGT00940000159052"/>
<evidence type="ECO:0000313" key="18">
    <source>
        <dbReference type="Proteomes" id="UP000257200"/>
    </source>
</evidence>
<evidence type="ECO:0000256" key="2">
    <source>
        <dbReference type="ARBA" id="ARBA00022448"/>
    </source>
</evidence>
<keyword evidence="18" id="KW-1185">Reference proteome</keyword>
<dbReference type="PRINTS" id="PR01078">
    <property type="entry name" value="AMINACHANNEL"/>
</dbReference>
<dbReference type="AlphaFoldDB" id="A0A3Q1EIY7"/>
<dbReference type="InterPro" id="IPR001873">
    <property type="entry name" value="ENaC"/>
</dbReference>
<dbReference type="Proteomes" id="UP000257200">
    <property type="component" value="Unplaced"/>
</dbReference>
<dbReference type="PANTHER" id="PTHR11690:SF13">
    <property type="entry name" value="ACID-SENSING ION CHANNEL 4"/>
    <property type="match status" value="1"/>
</dbReference>
<dbReference type="GO" id="GO:0015280">
    <property type="term" value="F:ligand-gated sodium channel activity"/>
    <property type="evidence" value="ECO:0007669"/>
    <property type="project" value="TreeGrafter"/>
</dbReference>
<keyword evidence="12 16" id="KW-0739">Sodium transport</keyword>
<evidence type="ECO:0000256" key="16">
    <source>
        <dbReference type="RuleBase" id="RU000679"/>
    </source>
</evidence>
<evidence type="ECO:0000256" key="4">
    <source>
        <dbReference type="ARBA" id="ARBA00022475"/>
    </source>
</evidence>
<evidence type="ECO:0000256" key="12">
    <source>
        <dbReference type="ARBA" id="ARBA00023201"/>
    </source>
</evidence>
<keyword evidence="13 16" id="KW-0407">Ion channel</keyword>
<comment type="similarity">
    <text evidence="14">Belongs to the amiloride-sensitive sodium channel (TC 1.A.6) family. ASIC4 subfamily.</text>
</comment>
<reference evidence="17" key="2">
    <citation type="submission" date="2025-09" db="UniProtKB">
        <authorList>
            <consortium name="Ensembl"/>
        </authorList>
    </citation>
    <scope>IDENTIFICATION</scope>
</reference>
<keyword evidence="7" id="KW-0915">Sodium</keyword>
<proteinExistence type="inferred from homology"/>
<evidence type="ECO:0000256" key="6">
    <source>
        <dbReference type="ARBA" id="ARBA00022989"/>
    </source>
</evidence>
<dbReference type="GO" id="GO:0005886">
    <property type="term" value="C:plasma membrane"/>
    <property type="evidence" value="ECO:0007669"/>
    <property type="project" value="UniProtKB-SubCell"/>
</dbReference>
<dbReference type="Gene3D" id="1.10.287.820">
    <property type="entry name" value="Acid-sensing ion channel domain"/>
    <property type="match status" value="1"/>
</dbReference>
<evidence type="ECO:0000256" key="5">
    <source>
        <dbReference type="ARBA" id="ARBA00022692"/>
    </source>
</evidence>
<protein>
    <submittedName>
        <fullName evidence="17">Acid-sensing (proton-gated) ion channel family member 4b</fullName>
    </submittedName>
</protein>
<evidence type="ECO:0000256" key="3">
    <source>
        <dbReference type="ARBA" id="ARBA00022461"/>
    </source>
</evidence>
<evidence type="ECO:0000256" key="11">
    <source>
        <dbReference type="ARBA" id="ARBA00023180"/>
    </source>
</evidence>
<accession>A0A3Q1EIY7</accession>
<keyword evidence="6" id="KW-1133">Transmembrane helix</keyword>
<evidence type="ECO:0000256" key="14">
    <source>
        <dbReference type="ARBA" id="ARBA00038140"/>
    </source>
</evidence>
<evidence type="ECO:0000256" key="9">
    <source>
        <dbReference type="ARBA" id="ARBA00023136"/>
    </source>
</evidence>